<evidence type="ECO:0000313" key="4">
    <source>
        <dbReference type="Proteomes" id="UP000008810"/>
    </source>
</evidence>
<reference evidence="2 3" key="1">
    <citation type="journal article" date="2010" name="Nature">
        <title>Genome sequencing and analysis of the model grass Brachypodium distachyon.</title>
        <authorList>
            <consortium name="International Brachypodium Initiative"/>
        </authorList>
    </citation>
    <scope>NUCLEOTIDE SEQUENCE [LARGE SCALE GENOMIC DNA]</scope>
    <source>
        <strain evidence="2 3">Bd21</strain>
    </source>
</reference>
<evidence type="ECO:0000313" key="3">
    <source>
        <dbReference type="EnsemblPlants" id="KQK07261"/>
    </source>
</evidence>
<evidence type="ECO:0000256" key="1">
    <source>
        <dbReference type="SAM" id="MobiDB-lite"/>
    </source>
</evidence>
<dbReference type="AlphaFoldDB" id="A0A0Q3G9T4"/>
<reference evidence="2" key="2">
    <citation type="submission" date="2017-06" db="EMBL/GenBank/DDBJ databases">
        <title>WGS assembly of Brachypodium distachyon.</title>
        <authorList>
            <consortium name="The International Brachypodium Initiative"/>
            <person name="Lucas S."/>
            <person name="Harmon-Smith M."/>
            <person name="Lail K."/>
            <person name="Tice H."/>
            <person name="Grimwood J."/>
            <person name="Bruce D."/>
            <person name="Barry K."/>
            <person name="Shu S."/>
            <person name="Lindquist E."/>
            <person name="Wang M."/>
            <person name="Pitluck S."/>
            <person name="Vogel J.P."/>
            <person name="Garvin D.F."/>
            <person name="Mockler T.C."/>
            <person name="Schmutz J."/>
            <person name="Rokhsar D."/>
            <person name="Bevan M.W."/>
        </authorList>
    </citation>
    <scope>NUCLEOTIDE SEQUENCE</scope>
    <source>
        <strain evidence="2">Bd21</strain>
    </source>
</reference>
<dbReference type="InterPro" id="IPR053198">
    <property type="entry name" value="Gynoecium_Dev_Regulator"/>
</dbReference>
<reference evidence="3" key="3">
    <citation type="submission" date="2018-08" db="UniProtKB">
        <authorList>
            <consortium name="EnsemblPlants"/>
        </authorList>
    </citation>
    <scope>IDENTIFICATION</scope>
    <source>
        <strain evidence="3">cv. Bd21</strain>
    </source>
</reference>
<accession>A0A0Q3G9T4</accession>
<dbReference type="EMBL" id="CM000881">
    <property type="protein sequence ID" value="KQK07261.1"/>
    <property type="molecule type" value="Genomic_DNA"/>
</dbReference>
<dbReference type="EnsemblPlants" id="KQK07261">
    <property type="protein sequence ID" value="KQK07261"/>
    <property type="gene ID" value="BRADI_2g34162v3"/>
</dbReference>
<organism evidence="2">
    <name type="scientific">Brachypodium distachyon</name>
    <name type="common">Purple false brome</name>
    <name type="synonym">Trachynia distachya</name>
    <dbReference type="NCBI Taxonomy" id="15368"/>
    <lineage>
        <taxon>Eukaryota</taxon>
        <taxon>Viridiplantae</taxon>
        <taxon>Streptophyta</taxon>
        <taxon>Embryophyta</taxon>
        <taxon>Tracheophyta</taxon>
        <taxon>Spermatophyta</taxon>
        <taxon>Magnoliopsida</taxon>
        <taxon>Liliopsida</taxon>
        <taxon>Poales</taxon>
        <taxon>Poaceae</taxon>
        <taxon>BOP clade</taxon>
        <taxon>Pooideae</taxon>
        <taxon>Stipodae</taxon>
        <taxon>Brachypodieae</taxon>
        <taxon>Brachypodium</taxon>
    </lineage>
</organism>
<dbReference type="InParanoid" id="A0A0Q3G9T4"/>
<dbReference type="Proteomes" id="UP000008810">
    <property type="component" value="Chromosome 2"/>
</dbReference>
<feature type="region of interest" description="Disordered" evidence="1">
    <location>
        <begin position="154"/>
        <end position="253"/>
    </location>
</feature>
<dbReference type="Gramene" id="KQK07261">
    <property type="protein sequence ID" value="KQK07261"/>
    <property type="gene ID" value="BRADI_2g34162v3"/>
</dbReference>
<feature type="compositionally biased region" description="Low complexity" evidence="1">
    <location>
        <begin position="223"/>
        <end position="246"/>
    </location>
</feature>
<keyword evidence="4" id="KW-1185">Reference proteome</keyword>
<feature type="compositionally biased region" description="Pro residues" evidence="1">
    <location>
        <begin position="191"/>
        <end position="201"/>
    </location>
</feature>
<proteinExistence type="predicted"/>
<dbReference type="PANTHER" id="PTHR31066:SF64">
    <property type="entry name" value="OS04G0284800 PROTEIN"/>
    <property type="match status" value="1"/>
</dbReference>
<protein>
    <recommendedName>
        <fullName evidence="5">PB1 domain-containing protein</fullName>
    </recommendedName>
</protein>
<dbReference type="OrthoDB" id="701487at2759"/>
<evidence type="ECO:0008006" key="5">
    <source>
        <dbReference type="Google" id="ProtNLM"/>
    </source>
</evidence>
<name>A0A0Q3G9T4_BRADI</name>
<sequence>MAAGQGEAKLMVSYGGRIERGSGEPRYVGGENLLVGVSRTASLRGFRARMAARAGFSCDDDDGCSFSVKYGTSGESLDALRDVACEADLRELLDKVLWRDLSIRLFRDKEAPRRVRVFLFRVAAAPSPAPASQALPAPVMRRSPTAPDFLAAEKNEKPAQPSADQAMAKLAVPPSPVRRVATAPASLADMAPPPSSGLPPRPPKRRIASAPSLSAPRKDDDTAASSSSSTVSTASAVAGTSVSSTGQDSGRNAQPVQVVHRLAPQQRSLALPAPVFLLPVAPVIVYQPAIILIVPAFSCNVVLG</sequence>
<dbReference type="STRING" id="15368.A0A0Q3G9T4"/>
<dbReference type="PANTHER" id="PTHR31066">
    <property type="entry name" value="OS05G0427100 PROTEIN-RELATED"/>
    <property type="match status" value="1"/>
</dbReference>
<gene>
    <name evidence="2" type="ORF">BRADI_2g34162v3</name>
</gene>
<evidence type="ECO:0000313" key="2">
    <source>
        <dbReference type="EMBL" id="KQK07261.1"/>
    </source>
</evidence>